<dbReference type="GeneID" id="5983229"/>
<gene>
    <name evidence="1" type="ORF">SNOG_16173</name>
</gene>
<dbReference type="KEGG" id="pno:SNOG_16173"/>
<sequence>MAERPFESLRTVSDGEFFSQKTYKPLDPTSSRKWPEWYFARGFGVSQSTFKSWYMRYVGVRNNGDAHEIGLGAVPEFRAVFSSREADPEKRWWAGLAEKRLQKKYHNLAKGRLAKIRKASDSHPAPMLRGQPRQPPQSQQCFHHILYVPAMIEKTEAIEGNAHLPCRVPLDSEAHGTLVPRWFEKSNMNMFKELYSKHLSSCSSDRRQNRRTTAYLHQSLVVAEVLRHKYRRCVQYAAGLPEAQRRIVEKGKKSETWLVLLNVNGSPSPEHVNRIYTELGLVLEMYCDQNSEMMPPRIEWEADRHRMPDIKTLDEVASYMGTWRPKTCFANFKIETKCALADVQDTVTKETYTADNTGFEAFVGGEKPGPHEFISSDVPFKRYKVHQVYVPSLERFREFRVFVTTTASSPSTLERDLKVQGVIKTSWVEYGKERYLHVASVGENDTCDDYPHLTPKTLTDYALQPRTGFFVNERSPIWAADMFSEEAQAKPHDHMCKAIARAINEVYPAPPQVT</sequence>
<accession>Q0TW46</accession>
<evidence type="ECO:0000313" key="1">
    <source>
        <dbReference type="EMBL" id="EAT76357.1"/>
    </source>
</evidence>
<proteinExistence type="predicted"/>
<protein>
    <submittedName>
        <fullName evidence="1">Uncharacterized protein</fullName>
    </submittedName>
</protein>
<dbReference type="Proteomes" id="UP000001055">
    <property type="component" value="Unassembled WGS sequence"/>
</dbReference>
<evidence type="ECO:0000313" key="2">
    <source>
        <dbReference type="Proteomes" id="UP000001055"/>
    </source>
</evidence>
<name>Q0TW46_PHANO</name>
<reference evidence="2" key="1">
    <citation type="journal article" date="2007" name="Plant Cell">
        <title>Dothideomycete-plant interactions illuminated by genome sequencing and EST analysis of the wheat pathogen Stagonospora nodorum.</title>
        <authorList>
            <person name="Hane J.K."/>
            <person name="Lowe R.G."/>
            <person name="Solomon P.S."/>
            <person name="Tan K.C."/>
            <person name="Schoch C.L."/>
            <person name="Spatafora J.W."/>
            <person name="Crous P.W."/>
            <person name="Kodira C."/>
            <person name="Birren B.W."/>
            <person name="Galagan J.E."/>
            <person name="Torriani S.F."/>
            <person name="McDonald B.A."/>
            <person name="Oliver R.P."/>
        </authorList>
    </citation>
    <scope>NUCLEOTIDE SEQUENCE [LARGE SCALE GENOMIC DNA]</scope>
    <source>
        <strain evidence="2">SN15 / ATCC MYA-4574 / FGSC 10173</strain>
    </source>
</reference>
<dbReference type="RefSeq" id="XP_001806299.1">
    <property type="nucleotide sequence ID" value="XM_001806247.1"/>
</dbReference>
<dbReference type="EMBL" id="CH445368">
    <property type="protein sequence ID" value="EAT76357.1"/>
    <property type="molecule type" value="Genomic_DNA"/>
</dbReference>
<dbReference type="AlphaFoldDB" id="Q0TW46"/>
<dbReference type="VEuPathDB" id="FungiDB:JI435_161730"/>
<organism evidence="1 2">
    <name type="scientific">Phaeosphaeria nodorum (strain SN15 / ATCC MYA-4574 / FGSC 10173)</name>
    <name type="common">Glume blotch fungus</name>
    <name type="synonym">Parastagonospora nodorum</name>
    <dbReference type="NCBI Taxonomy" id="321614"/>
    <lineage>
        <taxon>Eukaryota</taxon>
        <taxon>Fungi</taxon>
        <taxon>Dikarya</taxon>
        <taxon>Ascomycota</taxon>
        <taxon>Pezizomycotina</taxon>
        <taxon>Dothideomycetes</taxon>
        <taxon>Pleosporomycetidae</taxon>
        <taxon>Pleosporales</taxon>
        <taxon>Pleosporineae</taxon>
        <taxon>Phaeosphaeriaceae</taxon>
        <taxon>Parastagonospora</taxon>
    </lineage>
</organism>
<dbReference type="InParanoid" id="Q0TW46"/>